<keyword evidence="3" id="KW-1185">Reference proteome</keyword>
<feature type="region of interest" description="Disordered" evidence="1">
    <location>
        <begin position="1"/>
        <end position="53"/>
    </location>
</feature>
<evidence type="ECO:0000313" key="2">
    <source>
        <dbReference type="EMBL" id="CAI0540416.1"/>
    </source>
</evidence>
<reference evidence="2" key="1">
    <citation type="submission" date="2022-08" db="EMBL/GenBank/DDBJ databases">
        <authorList>
            <person name="Gutierrez-Valencia J."/>
        </authorList>
    </citation>
    <scope>NUCLEOTIDE SEQUENCE</scope>
</reference>
<gene>
    <name evidence="2" type="ORF">LITE_LOCUS41672</name>
</gene>
<dbReference type="EMBL" id="CAMGYJ010000009">
    <property type="protein sequence ID" value="CAI0540416.1"/>
    <property type="molecule type" value="Genomic_DNA"/>
</dbReference>
<comment type="caution">
    <text evidence="2">The sequence shown here is derived from an EMBL/GenBank/DDBJ whole genome shotgun (WGS) entry which is preliminary data.</text>
</comment>
<evidence type="ECO:0000313" key="3">
    <source>
        <dbReference type="Proteomes" id="UP001154282"/>
    </source>
</evidence>
<dbReference type="Proteomes" id="UP001154282">
    <property type="component" value="Unassembled WGS sequence"/>
</dbReference>
<feature type="compositionally biased region" description="Polar residues" evidence="1">
    <location>
        <begin position="1"/>
        <end position="12"/>
    </location>
</feature>
<sequence length="53" mass="5958">MGKSLQPQNRISPETERPAVPLLGRRPLQQEPAPPSVQPSSQEDPRPHPQRLQ</sequence>
<organism evidence="2 3">
    <name type="scientific">Linum tenue</name>
    <dbReference type="NCBI Taxonomy" id="586396"/>
    <lineage>
        <taxon>Eukaryota</taxon>
        <taxon>Viridiplantae</taxon>
        <taxon>Streptophyta</taxon>
        <taxon>Embryophyta</taxon>
        <taxon>Tracheophyta</taxon>
        <taxon>Spermatophyta</taxon>
        <taxon>Magnoliopsida</taxon>
        <taxon>eudicotyledons</taxon>
        <taxon>Gunneridae</taxon>
        <taxon>Pentapetalae</taxon>
        <taxon>rosids</taxon>
        <taxon>fabids</taxon>
        <taxon>Malpighiales</taxon>
        <taxon>Linaceae</taxon>
        <taxon>Linum</taxon>
    </lineage>
</organism>
<dbReference type="AlphaFoldDB" id="A0AAV0Q5N1"/>
<accession>A0AAV0Q5N1</accession>
<protein>
    <submittedName>
        <fullName evidence="2">Uncharacterized protein</fullName>
    </submittedName>
</protein>
<proteinExistence type="predicted"/>
<evidence type="ECO:0000256" key="1">
    <source>
        <dbReference type="SAM" id="MobiDB-lite"/>
    </source>
</evidence>
<name>A0AAV0Q5N1_9ROSI</name>